<evidence type="ECO:0000256" key="2">
    <source>
        <dbReference type="ARBA" id="ARBA00014874"/>
    </source>
</evidence>
<accession>A0A8C6HDT8</accession>
<dbReference type="Pfam" id="PF15004">
    <property type="entry name" value="MYEOV2"/>
    <property type="match status" value="1"/>
</dbReference>
<dbReference type="PANTHER" id="PTHR28562">
    <property type="entry name" value="COP9 SIGNALOSOME COMPLEX SUBUNIT 9"/>
    <property type="match status" value="1"/>
</dbReference>
<dbReference type="InterPro" id="IPR029391">
    <property type="entry name" value="CSN9_metazoa"/>
</dbReference>
<protein>
    <recommendedName>
        <fullName evidence="2">COP9 signalosome complex subunit 9</fullName>
    </recommendedName>
</protein>
<evidence type="ECO:0000313" key="5">
    <source>
        <dbReference type="Proteomes" id="UP000694415"/>
    </source>
</evidence>
<reference evidence="4" key="1">
    <citation type="submission" date="2025-08" db="UniProtKB">
        <authorList>
            <consortium name="Ensembl"/>
        </authorList>
    </citation>
    <scope>IDENTIFICATION</scope>
</reference>
<evidence type="ECO:0000256" key="1">
    <source>
        <dbReference type="ARBA" id="ARBA00009162"/>
    </source>
</evidence>
<evidence type="ECO:0000313" key="4">
    <source>
        <dbReference type="Ensembl" id="ENSMSIP00000019818.1"/>
    </source>
</evidence>
<dbReference type="Ensembl" id="ENSMSIT00000025009.1">
    <property type="protein sequence ID" value="ENSMSIP00000019818.1"/>
    <property type="gene ID" value="ENSMSIG00000016819.1"/>
</dbReference>
<comment type="similarity">
    <text evidence="1">Belongs to the CSN9 family.</text>
</comment>
<dbReference type="GO" id="GO:0008180">
    <property type="term" value="C:COP9 signalosome"/>
    <property type="evidence" value="ECO:0007669"/>
    <property type="project" value="UniProtKB-KW"/>
</dbReference>
<reference evidence="4" key="2">
    <citation type="submission" date="2025-09" db="UniProtKB">
        <authorList>
            <consortium name="Ensembl"/>
        </authorList>
    </citation>
    <scope>IDENTIFICATION</scope>
</reference>
<keyword evidence="5" id="KW-1185">Reference proteome</keyword>
<dbReference type="AlphaFoldDB" id="A0A8C6HDT8"/>
<sequence>MRPALRGIRAGPYIDLDEAGDSTGLLMDLAANEKAVPADIFNDFENLFDDDVQ</sequence>
<proteinExistence type="inferred from homology"/>
<dbReference type="GeneTree" id="ENSGT00980000198875"/>
<evidence type="ECO:0000256" key="3">
    <source>
        <dbReference type="ARBA" id="ARBA00022790"/>
    </source>
</evidence>
<organism evidence="4 5">
    <name type="scientific">Mus spicilegus</name>
    <name type="common">Mound-building mouse</name>
    <dbReference type="NCBI Taxonomy" id="10103"/>
    <lineage>
        <taxon>Eukaryota</taxon>
        <taxon>Metazoa</taxon>
        <taxon>Chordata</taxon>
        <taxon>Craniata</taxon>
        <taxon>Vertebrata</taxon>
        <taxon>Euteleostomi</taxon>
        <taxon>Mammalia</taxon>
        <taxon>Eutheria</taxon>
        <taxon>Euarchontoglires</taxon>
        <taxon>Glires</taxon>
        <taxon>Rodentia</taxon>
        <taxon>Myomorpha</taxon>
        <taxon>Muroidea</taxon>
        <taxon>Muridae</taxon>
        <taxon>Murinae</taxon>
        <taxon>Mus</taxon>
        <taxon>Mus</taxon>
    </lineage>
</organism>
<name>A0A8C6HDT8_MUSSI</name>
<dbReference type="Proteomes" id="UP000694415">
    <property type="component" value="Unplaced"/>
</dbReference>
<keyword evidence="3" id="KW-0736">Signalosome</keyword>